<organism evidence="2 3">
    <name type="scientific">Engelhardtia mirabilis</name>
    <dbReference type="NCBI Taxonomy" id="2528011"/>
    <lineage>
        <taxon>Bacteria</taxon>
        <taxon>Pseudomonadati</taxon>
        <taxon>Planctomycetota</taxon>
        <taxon>Planctomycetia</taxon>
        <taxon>Planctomycetia incertae sedis</taxon>
        <taxon>Engelhardtia</taxon>
    </lineage>
</organism>
<sequence>MDSQDQPASPPRVRRRAWGTALAAVLAAALAILAWCVATRNAGSLGGGDLSVIDRHSLEQHNRADPALVMPASTELPRRALGGSDPLASGRTDDSNPVVIEIHALSGAGVRVNAEVEVIDSSGRALVGQTLVDRALRVSLDSLTLPAAIRAKGEGQPVTLGQFDLTVESLFAVVEVVLSESGRIEGVLVDESGLPVTGGGTVVAVAAGQLAAQVCDAILTGTPAGPGEWAAATVDPDGTFAVDGLWSGTDYRLHAAGPGRASSALGGGQRVAAGTTGVRVACLPVYGCLLRLVGDGAAETLEELRQRGRSGLDLHGLPALSSSLPIRAHPAVAATILGRQIHALEPGPEIALLRTMPAEAEGLDGTLSLEFPWMSGSGPAPIRIPRLRGEGLPLVEVEAQVVGADHRGSIRFEAMLGPGLKRLDESTVVAWLILARPGVTSSFELTIGDLLGGGRIDLLASGVFEWRLEAAGGGRLLPDDGRAFGLVDVEGDSATLLFDLRGFGSAVLTVFDEEGRLFVGGLTARLRELTWRAPFPGGTQLRSFTDVADQSWSHPPFVVPFVSPGERFVAVDADMAGLRLGQTSRAAEFRAGELTRVTIR</sequence>
<dbReference type="Proteomes" id="UP000316921">
    <property type="component" value="Chromosome"/>
</dbReference>
<proteinExistence type="predicted"/>
<evidence type="ECO:0000313" key="2">
    <source>
        <dbReference type="EMBL" id="QDU67091.1"/>
    </source>
</evidence>
<dbReference type="EMBL" id="CP036287">
    <property type="protein sequence ID" value="QDU67091.1"/>
    <property type="molecule type" value="Genomic_DNA"/>
</dbReference>
<protein>
    <submittedName>
        <fullName evidence="2">Uncharacterized protein</fullName>
    </submittedName>
</protein>
<keyword evidence="1" id="KW-0472">Membrane</keyword>
<accession>A0A518BJD8</accession>
<reference evidence="2 3" key="1">
    <citation type="submission" date="2019-02" db="EMBL/GenBank/DDBJ databases">
        <title>Deep-cultivation of Planctomycetes and their phenomic and genomic characterization uncovers novel biology.</title>
        <authorList>
            <person name="Wiegand S."/>
            <person name="Jogler M."/>
            <person name="Boedeker C."/>
            <person name="Pinto D."/>
            <person name="Vollmers J."/>
            <person name="Rivas-Marin E."/>
            <person name="Kohn T."/>
            <person name="Peeters S.H."/>
            <person name="Heuer A."/>
            <person name="Rast P."/>
            <person name="Oberbeckmann S."/>
            <person name="Bunk B."/>
            <person name="Jeske O."/>
            <person name="Meyerdierks A."/>
            <person name="Storesund J.E."/>
            <person name="Kallscheuer N."/>
            <person name="Luecker S."/>
            <person name="Lage O.M."/>
            <person name="Pohl T."/>
            <person name="Merkel B.J."/>
            <person name="Hornburger P."/>
            <person name="Mueller R.-W."/>
            <person name="Bruemmer F."/>
            <person name="Labrenz M."/>
            <person name="Spormann A.M."/>
            <person name="Op den Camp H."/>
            <person name="Overmann J."/>
            <person name="Amann R."/>
            <person name="Jetten M.S.M."/>
            <person name="Mascher T."/>
            <person name="Medema M.H."/>
            <person name="Devos D.P."/>
            <person name="Kaster A.-K."/>
            <person name="Ovreas L."/>
            <person name="Rohde M."/>
            <person name="Galperin M.Y."/>
            <person name="Jogler C."/>
        </authorList>
    </citation>
    <scope>NUCLEOTIDE SEQUENCE [LARGE SCALE GENOMIC DNA]</scope>
    <source>
        <strain evidence="2 3">Pla133</strain>
    </source>
</reference>
<dbReference type="KEGG" id="pbap:Pla133_21690"/>
<feature type="transmembrane region" description="Helical" evidence="1">
    <location>
        <begin position="17"/>
        <end position="35"/>
    </location>
</feature>
<gene>
    <name evidence="2" type="ORF">Pla133_21690</name>
</gene>
<evidence type="ECO:0000256" key="1">
    <source>
        <dbReference type="SAM" id="Phobius"/>
    </source>
</evidence>
<dbReference type="AlphaFoldDB" id="A0A518BJD8"/>
<name>A0A518BJD8_9BACT</name>
<keyword evidence="1" id="KW-0812">Transmembrane</keyword>
<keyword evidence="3" id="KW-1185">Reference proteome</keyword>
<keyword evidence="1" id="KW-1133">Transmembrane helix</keyword>
<evidence type="ECO:0000313" key="3">
    <source>
        <dbReference type="Proteomes" id="UP000316921"/>
    </source>
</evidence>
<dbReference type="RefSeq" id="WP_145064947.1">
    <property type="nucleotide sequence ID" value="NZ_CP036287.1"/>
</dbReference>